<dbReference type="InterPro" id="IPR011701">
    <property type="entry name" value="MFS"/>
</dbReference>
<evidence type="ECO:0000256" key="1">
    <source>
        <dbReference type="ARBA" id="ARBA00004651"/>
    </source>
</evidence>
<dbReference type="RefSeq" id="WP_344243400.1">
    <property type="nucleotide sequence ID" value="NZ_BAAAHH010000023.1"/>
</dbReference>
<evidence type="ECO:0000256" key="5">
    <source>
        <dbReference type="ARBA" id="ARBA00022989"/>
    </source>
</evidence>
<protein>
    <submittedName>
        <fullName evidence="9">Quaternary ammonium compound efflux MFS transporter QacA</fullName>
    </submittedName>
</protein>
<feature type="transmembrane region" description="Helical" evidence="7">
    <location>
        <begin position="305"/>
        <end position="327"/>
    </location>
</feature>
<gene>
    <name evidence="9" type="primary">qac</name>
    <name evidence="9" type="ORF">GCM10009550_50180</name>
</gene>
<feature type="transmembrane region" description="Helical" evidence="7">
    <location>
        <begin position="334"/>
        <end position="352"/>
    </location>
</feature>
<reference evidence="9 10" key="1">
    <citation type="journal article" date="2019" name="Int. J. Syst. Evol. Microbiol.">
        <title>The Global Catalogue of Microorganisms (GCM) 10K type strain sequencing project: providing services to taxonomists for standard genome sequencing and annotation.</title>
        <authorList>
            <consortium name="The Broad Institute Genomics Platform"/>
            <consortium name="The Broad Institute Genome Sequencing Center for Infectious Disease"/>
            <person name="Wu L."/>
            <person name="Ma J."/>
        </authorList>
    </citation>
    <scope>NUCLEOTIDE SEQUENCE [LARGE SCALE GENOMIC DNA]</scope>
    <source>
        <strain evidence="9 10">JCM 10696</strain>
    </source>
</reference>
<evidence type="ECO:0000313" key="10">
    <source>
        <dbReference type="Proteomes" id="UP001500665"/>
    </source>
</evidence>
<dbReference type="PROSITE" id="PS50850">
    <property type="entry name" value="MFS"/>
    <property type="match status" value="1"/>
</dbReference>
<name>A0ABN1RM16_9ACTN</name>
<dbReference type="Proteomes" id="UP001500665">
    <property type="component" value="Unassembled WGS sequence"/>
</dbReference>
<feature type="transmembrane region" description="Helical" evidence="7">
    <location>
        <begin position="467"/>
        <end position="484"/>
    </location>
</feature>
<keyword evidence="2" id="KW-0813">Transport</keyword>
<keyword evidence="3" id="KW-1003">Cell membrane</keyword>
<feature type="transmembrane region" description="Helical" evidence="7">
    <location>
        <begin position="201"/>
        <end position="221"/>
    </location>
</feature>
<evidence type="ECO:0000256" key="6">
    <source>
        <dbReference type="ARBA" id="ARBA00023136"/>
    </source>
</evidence>
<keyword evidence="4 7" id="KW-0812">Transmembrane</keyword>
<feature type="transmembrane region" description="Helical" evidence="7">
    <location>
        <begin position="268"/>
        <end position="293"/>
    </location>
</feature>
<dbReference type="PANTHER" id="PTHR42718">
    <property type="entry name" value="MAJOR FACILITATOR SUPERFAMILY MULTIDRUG TRANSPORTER MFSC"/>
    <property type="match status" value="1"/>
</dbReference>
<dbReference type="Gene3D" id="1.20.1250.20">
    <property type="entry name" value="MFS general substrate transporter like domains"/>
    <property type="match status" value="1"/>
</dbReference>
<evidence type="ECO:0000259" key="8">
    <source>
        <dbReference type="PROSITE" id="PS50850"/>
    </source>
</evidence>
<dbReference type="PRINTS" id="PR01036">
    <property type="entry name" value="TCRTETB"/>
</dbReference>
<evidence type="ECO:0000256" key="4">
    <source>
        <dbReference type="ARBA" id="ARBA00022692"/>
    </source>
</evidence>
<feature type="transmembrane region" description="Helical" evidence="7">
    <location>
        <begin position="139"/>
        <end position="162"/>
    </location>
</feature>
<evidence type="ECO:0000313" key="9">
    <source>
        <dbReference type="EMBL" id="GAA0959863.1"/>
    </source>
</evidence>
<feature type="transmembrane region" description="Helical" evidence="7">
    <location>
        <begin position="48"/>
        <end position="69"/>
    </location>
</feature>
<evidence type="ECO:0000256" key="3">
    <source>
        <dbReference type="ARBA" id="ARBA00022475"/>
    </source>
</evidence>
<organism evidence="9 10">
    <name type="scientific">Actinocorallia libanotica</name>
    <dbReference type="NCBI Taxonomy" id="46162"/>
    <lineage>
        <taxon>Bacteria</taxon>
        <taxon>Bacillati</taxon>
        <taxon>Actinomycetota</taxon>
        <taxon>Actinomycetes</taxon>
        <taxon>Streptosporangiales</taxon>
        <taxon>Thermomonosporaceae</taxon>
        <taxon>Actinocorallia</taxon>
    </lineage>
</organism>
<dbReference type="PANTHER" id="PTHR42718:SF47">
    <property type="entry name" value="METHYL VIOLOGEN RESISTANCE PROTEIN SMVA"/>
    <property type="match status" value="1"/>
</dbReference>
<feature type="transmembrane region" description="Helical" evidence="7">
    <location>
        <begin position="168"/>
        <end position="189"/>
    </location>
</feature>
<keyword evidence="5 7" id="KW-1133">Transmembrane helix</keyword>
<dbReference type="SUPFAM" id="SSF103473">
    <property type="entry name" value="MFS general substrate transporter"/>
    <property type="match status" value="1"/>
</dbReference>
<evidence type="ECO:0000256" key="2">
    <source>
        <dbReference type="ARBA" id="ARBA00022448"/>
    </source>
</evidence>
<keyword evidence="10" id="KW-1185">Reference proteome</keyword>
<accession>A0ABN1RM16</accession>
<feature type="transmembrane region" description="Helical" evidence="7">
    <location>
        <begin position="81"/>
        <end position="99"/>
    </location>
</feature>
<feature type="transmembrane region" description="Helical" evidence="7">
    <location>
        <begin position="105"/>
        <end position="127"/>
    </location>
</feature>
<evidence type="ECO:0000256" key="7">
    <source>
        <dbReference type="SAM" id="Phobius"/>
    </source>
</evidence>
<feature type="domain" description="Major facilitator superfamily (MFS) profile" evidence="8">
    <location>
        <begin position="15"/>
        <end position="487"/>
    </location>
</feature>
<dbReference type="InterPro" id="IPR036259">
    <property type="entry name" value="MFS_trans_sf"/>
</dbReference>
<dbReference type="EMBL" id="BAAAHH010000023">
    <property type="protein sequence ID" value="GAA0959863.1"/>
    <property type="molecule type" value="Genomic_DNA"/>
</dbReference>
<proteinExistence type="predicted"/>
<dbReference type="Gene3D" id="1.20.1720.10">
    <property type="entry name" value="Multidrug resistance protein D"/>
    <property type="match status" value="1"/>
</dbReference>
<feature type="transmembrane region" description="Helical" evidence="7">
    <location>
        <begin position="227"/>
        <end position="247"/>
    </location>
</feature>
<dbReference type="InterPro" id="IPR020846">
    <property type="entry name" value="MFS_dom"/>
</dbReference>
<comment type="caution">
    <text evidence="9">The sequence shown here is derived from an EMBL/GenBank/DDBJ whole genome shotgun (WGS) entry which is preliminary data.</text>
</comment>
<dbReference type="CDD" id="cd17321">
    <property type="entry name" value="MFS_MMR_MDR_like"/>
    <property type="match status" value="1"/>
</dbReference>
<comment type="subcellular location">
    <subcellularLocation>
        <location evidence="1">Cell membrane</location>
        <topology evidence="1">Multi-pass membrane protein</topology>
    </subcellularLocation>
</comment>
<feature type="transmembrane region" description="Helical" evidence="7">
    <location>
        <begin position="358"/>
        <end position="381"/>
    </location>
</feature>
<sequence>MNPRPTEPHPRRWAALAVLSASLLLVAMDMTILNVALPEISADLRPDAVQLLWIVDVYSLVVAGLLVTAGALGDRWGRKRMLLAGFAVFGLASVAVLWADGPAEVIAVRALLGIGGAMIMPSTLSMIRSMFTDPGERATALGIWATMASAGAALGPIAGGLLLENFSWHAAFLVNVPVMVVAIAAGLILLPESRNPEPGRWDAWGTALSIAGMVALVYAIKHLASDGWTAAGVAAALLAAAALTWFVRRCLTRPDPLLEIRLFGNGAFTSGTLTALTSSIGLAGVLLILVQWMQLVHDYSPLQTGLALLPMALAAGVVSPLAPAIAARIGARTVLAGGLAVSGLGFLALWTVPLTYPWVAFALLLIGAGLGSLAVASAVIMSGTPVEKAGSAAAIEETSYELGATLGVAVLGSLASAFYRSHLPEDAAAPVRESLGGALAVAHETGSPALAAQAEAAFTGSLQLTSLYGGIIILAAAAAIWRLTPARLDLASAQH</sequence>
<keyword evidence="6 7" id="KW-0472">Membrane</keyword>
<dbReference type="Pfam" id="PF07690">
    <property type="entry name" value="MFS_1"/>
    <property type="match status" value="1"/>
</dbReference>